<evidence type="ECO:0000259" key="1">
    <source>
        <dbReference type="Pfam" id="PF03551"/>
    </source>
</evidence>
<dbReference type="Gene3D" id="3.40.50.150">
    <property type="entry name" value="Vaccinia Virus protein VP39"/>
    <property type="match status" value="1"/>
</dbReference>
<dbReference type="Gene3D" id="1.10.10.10">
    <property type="entry name" value="Winged helix-like DNA-binding domain superfamily/Winged helix DNA-binding domain"/>
    <property type="match status" value="1"/>
</dbReference>
<dbReference type="GO" id="GO:0008168">
    <property type="term" value="F:methyltransferase activity"/>
    <property type="evidence" value="ECO:0007669"/>
    <property type="project" value="UniProtKB-KW"/>
</dbReference>
<dbReference type="AlphaFoldDB" id="I2N1H2"/>
<evidence type="ECO:0000259" key="2">
    <source>
        <dbReference type="Pfam" id="PF13847"/>
    </source>
</evidence>
<name>I2N1H2_STRT9</name>
<organism evidence="3 4">
    <name type="scientific">Streptomyces tsukubensis (strain DSM 42081 / NBRC 108919 / NRRL 18488 / 9993)</name>
    <dbReference type="NCBI Taxonomy" id="1114943"/>
    <lineage>
        <taxon>Bacteria</taxon>
        <taxon>Bacillati</taxon>
        <taxon>Actinomycetota</taxon>
        <taxon>Actinomycetes</taxon>
        <taxon>Kitasatosporales</taxon>
        <taxon>Streptomycetaceae</taxon>
        <taxon>Streptomyces</taxon>
    </lineage>
</organism>
<dbReference type="InterPro" id="IPR036388">
    <property type="entry name" value="WH-like_DNA-bd_sf"/>
</dbReference>
<keyword evidence="3" id="KW-0489">Methyltransferase</keyword>
<proteinExistence type="predicted"/>
<dbReference type="SUPFAM" id="SSF53335">
    <property type="entry name" value="S-adenosyl-L-methionine-dependent methyltransferases"/>
    <property type="match status" value="1"/>
</dbReference>
<dbReference type="SUPFAM" id="SSF46785">
    <property type="entry name" value="Winged helix' DNA-binding domain"/>
    <property type="match status" value="1"/>
</dbReference>
<dbReference type="PANTHER" id="PTHR42912:SF93">
    <property type="entry name" value="N6-ADENOSINE-METHYLTRANSFERASE TMT1A"/>
    <property type="match status" value="1"/>
</dbReference>
<dbReference type="InterPro" id="IPR029063">
    <property type="entry name" value="SAM-dependent_MTases_sf"/>
</dbReference>
<dbReference type="InterPro" id="IPR005149">
    <property type="entry name" value="Tscrpt_reg_PadR_N"/>
</dbReference>
<gene>
    <name evidence="3" type="ORF">STSU_018855</name>
</gene>
<dbReference type="InterPro" id="IPR025714">
    <property type="entry name" value="Methyltranfer_dom"/>
</dbReference>
<dbReference type="PANTHER" id="PTHR42912">
    <property type="entry name" value="METHYLTRANSFERASE"/>
    <property type="match status" value="1"/>
</dbReference>
<dbReference type="Proteomes" id="UP000005940">
    <property type="component" value="Chromosome"/>
</dbReference>
<evidence type="ECO:0000313" key="3">
    <source>
        <dbReference type="EMBL" id="QKM68923.1"/>
    </source>
</evidence>
<dbReference type="CDD" id="cd02440">
    <property type="entry name" value="AdoMet_MTases"/>
    <property type="match status" value="1"/>
</dbReference>
<feature type="domain" description="Transcription regulator PadR N-terminal" evidence="1">
    <location>
        <begin position="10"/>
        <end position="77"/>
    </location>
</feature>
<protein>
    <submittedName>
        <fullName evidence="3">Methyltransferase domain-containing protein</fullName>
    </submittedName>
</protein>
<evidence type="ECO:0000313" key="4">
    <source>
        <dbReference type="Proteomes" id="UP000005940"/>
    </source>
</evidence>
<keyword evidence="3" id="KW-0808">Transferase</keyword>
<feature type="domain" description="Methyltransferase" evidence="2">
    <location>
        <begin position="127"/>
        <end position="239"/>
    </location>
</feature>
<dbReference type="GO" id="GO:0032259">
    <property type="term" value="P:methylation"/>
    <property type="evidence" value="ECO:0007669"/>
    <property type="project" value="UniProtKB-KW"/>
</dbReference>
<dbReference type="RefSeq" id="WP_006348268.1">
    <property type="nucleotide sequence ID" value="NZ_CP029159.1"/>
</dbReference>
<dbReference type="InterPro" id="IPR036390">
    <property type="entry name" value="WH_DNA-bd_sf"/>
</dbReference>
<dbReference type="InterPro" id="IPR050508">
    <property type="entry name" value="Methyltransf_Superfamily"/>
</dbReference>
<dbReference type="Pfam" id="PF03551">
    <property type="entry name" value="PadR"/>
    <property type="match status" value="1"/>
</dbReference>
<reference evidence="3 4" key="1">
    <citation type="journal article" date="2012" name="J. Bacteriol.">
        <title>Draft genome of Streptomyces tsukubaensis NRRL 18488, the producer of the clinically important immunosuppressant tacrolimus (FK506).</title>
        <authorList>
            <person name="Barreiro C."/>
            <person name="Prieto C."/>
            <person name="Sola-Landa A."/>
            <person name="Solera E."/>
            <person name="Martinez-Castro M."/>
            <person name="Perez-Redondo R."/>
            <person name="Garcia-Estrada C."/>
            <person name="Aparicio J.F."/>
            <person name="Fernandez-Martinez L.T."/>
            <person name="Santos-Aberturas J."/>
            <person name="Salehi-Najafabadi Z."/>
            <person name="Rodriguez-Garcia A."/>
            <person name="Tauch A."/>
            <person name="Martin J.F."/>
        </authorList>
    </citation>
    <scope>NUCLEOTIDE SEQUENCE [LARGE SCALE GENOMIC DNA]</scope>
    <source>
        <strain evidence="4">DSM 42081 / NBRC 108919 / NRRL 18488 / 9993</strain>
    </source>
</reference>
<sequence>MHTHDAQTLVLTALTEGPLHGYAVNAAVEKLSGAPLGAGSLYGALARLEKKGLVEALAVEGRRRPYRITGRGRELLAREARTMERVSGQVFETVTPDEVQYLDRVAATGAGRTYKHVARYELRAGPGHTVLDLGCGPGTDLAALAGSVGPGGAVIGIDASREMVELARERTEGLATVDVRLADIHRLPLPDAGADRARTDRVLQHVEDPAAVLAEVRRVLRPGGRLVLAEPDWDSLALDHTDLDAARAYTRHITDRIVRNGIIGRQLPRLVREAGFVVPSVTATTSVFRDVRAADEVLGLHRNTRRAVAAGYLTEEQGERLLADLASEGPFLASVTLYVVVAEIPAAAAGIPAARP</sequence>
<accession>I2N1H2</accession>
<dbReference type="EMBL" id="CP029159">
    <property type="protein sequence ID" value="QKM68923.1"/>
    <property type="molecule type" value="Genomic_DNA"/>
</dbReference>
<keyword evidence="4" id="KW-1185">Reference proteome</keyword>
<dbReference type="Pfam" id="PF13847">
    <property type="entry name" value="Methyltransf_31"/>
    <property type="match status" value="1"/>
</dbReference>